<accession>A0A397VWY7</accession>
<reference evidence="1 2" key="1">
    <citation type="submission" date="2018-06" db="EMBL/GenBank/DDBJ databases">
        <title>Comparative genomics reveals the genomic features of Rhizophagus irregularis, R. cerebriforme, R. diaphanum and Gigaspora rosea, and their symbiotic lifestyle signature.</title>
        <authorList>
            <person name="Morin E."/>
            <person name="San Clemente H."/>
            <person name="Chen E.C.H."/>
            <person name="De La Providencia I."/>
            <person name="Hainaut M."/>
            <person name="Kuo A."/>
            <person name="Kohler A."/>
            <person name="Murat C."/>
            <person name="Tang N."/>
            <person name="Roy S."/>
            <person name="Loubradou J."/>
            <person name="Henrissat B."/>
            <person name="Grigoriev I.V."/>
            <person name="Corradi N."/>
            <person name="Roux C."/>
            <person name="Martin F.M."/>
        </authorList>
    </citation>
    <scope>NUCLEOTIDE SEQUENCE [LARGE SCALE GENOMIC DNA]</scope>
    <source>
        <strain evidence="1 2">DAOM 194757</strain>
    </source>
</reference>
<organism evidence="1 2">
    <name type="scientific">Gigaspora rosea</name>
    <dbReference type="NCBI Taxonomy" id="44941"/>
    <lineage>
        <taxon>Eukaryota</taxon>
        <taxon>Fungi</taxon>
        <taxon>Fungi incertae sedis</taxon>
        <taxon>Mucoromycota</taxon>
        <taxon>Glomeromycotina</taxon>
        <taxon>Glomeromycetes</taxon>
        <taxon>Diversisporales</taxon>
        <taxon>Gigasporaceae</taxon>
        <taxon>Gigaspora</taxon>
    </lineage>
</organism>
<feature type="non-terminal residue" evidence="1">
    <location>
        <position position="55"/>
    </location>
</feature>
<proteinExistence type="predicted"/>
<keyword evidence="2" id="KW-1185">Reference proteome</keyword>
<dbReference type="Proteomes" id="UP000266673">
    <property type="component" value="Unassembled WGS sequence"/>
</dbReference>
<evidence type="ECO:0000313" key="2">
    <source>
        <dbReference type="Proteomes" id="UP000266673"/>
    </source>
</evidence>
<sequence length="55" mass="6040">IHFNSNITLDFIPSSSTPLTKMSINPKRPAPEFFDPSTTSRTSGLRFLVGSNNSI</sequence>
<name>A0A397VWY7_9GLOM</name>
<dbReference type="OrthoDB" id="2467798at2759"/>
<dbReference type="EMBL" id="QKWP01000214">
    <property type="protein sequence ID" value="RIB24493.1"/>
    <property type="molecule type" value="Genomic_DNA"/>
</dbReference>
<feature type="non-terminal residue" evidence="1">
    <location>
        <position position="1"/>
    </location>
</feature>
<dbReference type="AlphaFoldDB" id="A0A397VWY7"/>
<gene>
    <name evidence="1" type="ORF">C2G38_2069852</name>
</gene>
<evidence type="ECO:0000313" key="1">
    <source>
        <dbReference type="EMBL" id="RIB24493.1"/>
    </source>
</evidence>
<comment type="caution">
    <text evidence="1">The sequence shown here is derived from an EMBL/GenBank/DDBJ whole genome shotgun (WGS) entry which is preliminary data.</text>
</comment>
<protein>
    <submittedName>
        <fullName evidence="1">Uncharacterized protein</fullName>
    </submittedName>
</protein>